<dbReference type="EMBL" id="BOMH01000120">
    <property type="protein sequence ID" value="GID71300.1"/>
    <property type="molecule type" value="Genomic_DNA"/>
</dbReference>
<organism evidence="1 2">
    <name type="scientific">Actinoplanes cyaneus</name>
    <dbReference type="NCBI Taxonomy" id="52696"/>
    <lineage>
        <taxon>Bacteria</taxon>
        <taxon>Bacillati</taxon>
        <taxon>Actinomycetota</taxon>
        <taxon>Actinomycetes</taxon>
        <taxon>Micromonosporales</taxon>
        <taxon>Micromonosporaceae</taxon>
        <taxon>Actinoplanes</taxon>
    </lineage>
</organism>
<accession>A0A919M6A0</accession>
<proteinExistence type="predicted"/>
<protein>
    <submittedName>
        <fullName evidence="1">Uncharacterized protein</fullName>
    </submittedName>
</protein>
<gene>
    <name evidence="1" type="ORF">Acy02nite_91810</name>
</gene>
<evidence type="ECO:0000313" key="1">
    <source>
        <dbReference type="EMBL" id="GID71300.1"/>
    </source>
</evidence>
<evidence type="ECO:0000313" key="2">
    <source>
        <dbReference type="Proteomes" id="UP000619479"/>
    </source>
</evidence>
<dbReference type="AlphaFoldDB" id="A0A919M6A0"/>
<comment type="caution">
    <text evidence="1">The sequence shown here is derived from an EMBL/GenBank/DDBJ whole genome shotgun (WGS) entry which is preliminary data.</text>
</comment>
<sequence>MTDTKQRLVEGTLPALRRHGITGVSARTIAAAAGDARGGAAAAADREVGLFTQLLAPLDPSPGGPCAPASGG</sequence>
<keyword evidence="2" id="KW-1185">Reference proteome</keyword>
<name>A0A919M6A0_9ACTN</name>
<dbReference type="Proteomes" id="UP000619479">
    <property type="component" value="Unassembled WGS sequence"/>
</dbReference>
<reference evidence="1" key="1">
    <citation type="submission" date="2021-01" db="EMBL/GenBank/DDBJ databases">
        <title>Whole genome shotgun sequence of Actinoplanes cyaneus NBRC 14990.</title>
        <authorList>
            <person name="Komaki H."/>
            <person name="Tamura T."/>
        </authorList>
    </citation>
    <scope>NUCLEOTIDE SEQUENCE</scope>
    <source>
        <strain evidence="1">NBRC 14990</strain>
    </source>
</reference>